<dbReference type="GO" id="GO:0008017">
    <property type="term" value="F:microtubule binding"/>
    <property type="evidence" value="ECO:0007669"/>
    <property type="project" value="InterPro"/>
</dbReference>
<sequence>MQEKIDPVKVTDAGEYRCRVDFKKARTVNTVIQLKVIVPPDEPIITCPQCESTSNDRSHTKRLNGLIGPFNEGERLVLRCSTLGVKPLEVKIKQLTPNLLAEHEAKFECSTFGSKPKAKLYWLFDGHRHDTTFQGSFILDSTFFVGCNINCLTIKGDLQTISIVSLPVRRHHNGQILSCFAENPKIANSSSSDSLVVNVQYIPELSLQLGTSTLSLHSIQEGNDIYFDCVIDANPMPTVASLVWRFNEELLEPRQGIIQSNYSLVLQNVRRHMSGRYQCEAGNQHGTSTSNAIMLNIRYAPYCRHTATLAYGLSLYEMTELVCQVEANPMPTHFRWQFERETDLFSSQPIGNNNNNFTSIVHYRPNSTQHYGTIECTAKNDVGLQHVPCKFHVINSGPPSFPFYCQLRNQSVTQVSIRCSGQKYPLSNDVRDQHTPPPLHDQSTLSDQVQTIFVHPITYYVAEVYDKYDKMIRNLTILASTPIGTNWNGSTIVSMDHHSPSSSTASSFTFQIDSLSESNHYKIRIYSINSKGKSDQIWISAQTLRKAEKYIDGYNNVSIESASDEDSSTMFSAYSLNHIKFIMFTLGTVLIVILAIICTAITYMSRLCQQRITIKRDENDKSSFEMNESRNNDVDDEIDQMHCVHHNQPIDVIGTIETNNSSVPDTYALENLGIQTVYTETNDAICTEYYGNLLAQYSSNTTKAANCSGDDIQLLSLDMYKIEKGPPDLIPTFYFDNEHAATTTTTTTTNVLVVIVAAAVVTVVSVVSVVSVVVVKRNRMNFLYTYIECKKMSQQTREIENVFVAIRIRPFNQRENKRSAKLIVQLVDEHTLVLKHPEDSDNVKTFTYDCIYWSHDGFTEANNGLLVSDSHHPNGSIYYDQNRLYQHLALPLINNAWKGYNVSLFTYGQTGSGKSYTMIGFGPNKGIVPRVCEDLFNTVENRKGLEMNIEISISLLELYSEIVRDLLDSDTSSRDRKKGLKIREHPTKGFFAEGLQSFLVTSYQELLEKIEQGVTNRSISATNMNETSSRSHMIVIINIKQRFINTAGHEETKTSTINLVDLAGSERLADIGVSTGRNSVVGDRFKESVAINQSLSCLSNCIHALAEKAMGKNVKVPYRESVLTRLLMNSLGGNSKTAMIANISPADVNYDETLSTLRYADRAKQIQNFAKINTDSTEKIIRNLKEENEKLRKLLERESNPSITDVSINRSIATTTMMNVDEESKVRLEEEIEAILNENERKMNELRQSYEERLIQERNAHTQMQMEETKRKQMERKKESNPYLSNLNFDEQLKDKIIFVLEFGLNTIGKGDDCTIQMMGPLIQEQHATINRTENNKIILDRCEDDCRILLNGDPVTHKVNLTHNDRLLFGTSQLFVFKNPLDESYIHDWTDITYELAQEEIAAKAGYNFNDHDQSMEEALLRQELLELIPAVDEANAISEELEKMAHFEIILVSPIFAGKIGRKPEPYVKMVNMNTGQQYEWTREKFIDRLFLMKEMYHNYETAEEEWDLPFDQDPFVEDIQRECMIGAAQLYLQPLAYRVEIKEQLSIVDYSGQEIGIINMEIVPCNESGNEYTEHDDAYVDSPQELFGKPFNFVVKIMGCRGLPPKFTDIYVRFRMFVDEQYSATEKVATSINPNFNYQKSFHYSHVTQQLIEYLKDGILAIEVWGRQLLKSGFAITTKNELNGRNKATSGQQMLQEELQNMVMN</sequence>
<feature type="domain" description="Ig-like" evidence="15">
    <location>
        <begin position="203"/>
        <end position="296"/>
    </location>
</feature>
<dbReference type="InterPro" id="IPR013783">
    <property type="entry name" value="Ig-like_fold"/>
</dbReference>
<dbReference type="InterPro" id="IPR003598">
    <property type="entry name" value="Ig_sub2"/>
</dbReference>
<dbReference type="CDD" id="cd00096">
    <property type="entry name" value="Ig"/>
    <property type="match status" value="1"/>
</dbReference>
<keyword evidence="4 11" id="KW-0067">ATP-binding</keyword>
<dbReference type="InterPro" id="IPR036179">
    <property type="entry name" value="Ig-like_dom_sf"/>
</dbReference>
<evidence type="ECO:0000256" key="7">
    <source>
        <dbReference type="ARBA" id="ARBA00023136"/>
    </source>
</evidence>
<feature type="transmembrane region" description="Helical" evidence="13">
    <location>
        <begin position="751"/>
        <end position="775"/>
    </location>
</feature>
<dbReference type="GO" id="GO:0003777">
    <property type="term" value="F:microtubule motor activity"/>
    <property type="evidence" value="ECO:0007669"/>
    <property type="project" value="InterPro"/>
</dbReference>
<dbReference type="PRINTS" id="PR00380">
    <property type="entry name" value="KINESINHEAVY"/>
</dbReference>
<dbReference type="Pfam" id="PF00498">
    <property type="entry name" value="FHA"/>
    <property type="match status" value="1"/>
</dbReference>
<comment type="function">
    <text evidence="9">Microtubule-dependent motor protein required for mitochondrion morphology and transport of mitochondria in neuronal cells.</text>
</comment>
<protein>
    <recommendedName>
        <fullName evidence="10">Kinesin-like protein 6</fullName>
    </recommendedName>
</protein>
<feature type="domain" description="Ig-like" evidence="15">
    <location>
        <begin position="301"/>
        <end position="380"/>
    </location>
</feature>
<evidence type="ECO:0000259" key="14">
    <source>
        <dbReference type="PROSITE" id="PS50067"/>
    </source>
</evidence>
<dbReference type="InterPro" id="IPR035892">
    <property type="entry name" value="C2_domain_sf"/>
</dbReference>
<dbReference type="SUPFAM" id="SSF48726">
    <property type="entry name" value="Immunoglobulin"/>
    <property type="match status" value="3"/>
</dbReference>
<dbReference type="SUPFAM" id="SSF49879">
    <property type="entry name" value="SMAD/FHA domain"/>
    <property type="match status" value="1"/>
</dbReference>
<keyword evidence="17" id="KW-1185">Reference proteome</keyword>
<keyword evidence="8 11" id="KW-0505">Motor protein</keyword>
<dbReference type="SMART" id="SM00129">
    <property type="entry name" value="KISc"/>
    <property type="match status" value="1"/>
</dbReference>
<dbReference type="GO" id="GO:0005524">
    <property type="term" value="F:ATP binding"/>
    <property type="evidence" value="ECO:0007669"/>
    <property type="project" value="UniProtKB-UniRule"/>
</dbReference>
<feature type="domain" description="Ig-like" evidence="15">
    <location>
        <begin position="87"/>
        <end position="198"/>
    </location>
</feature>
<evidence type="ECO:0000256" key="2">
    <source>
        <dbReference type="ARBA" id="ARBA00022448"/>
    </source>
</evidence>
<feature type="coiled-coil region" evidence="12">
    <location>
        <begin position="1174"/>
        <end position="1256"/>
    </location>
</feature>
<dbReference type="SMART" id="SM00409">
    <property type="entry name" value="IG"/>
    <property type="match status" value="1"/>
</dbReference>
<feature type="domain" description="Kinesin motor" evidence="14">
    <location>
        <begin position="801"/>
        <end position="1166"/>
    </location>
</feature>
<evidence type="ECO:0000256" key="13">
    <source>
        <dbReference type="SAM" id="Phobius"/>
    </source>
</evidence>
<dbReference type="EMBL" id="JAPWDV010000001">
    <property type="protein sequence ID" value="KAJ6225397.1"/>
    <property type="molecule type" value="Genomic_DNA"/>
</dbReference>
<dbReference type="SUPFAM" id="SSF52540">
    <property type="entry name" value="P-loop containing nucleoside triphosphate hydrolases"/>
    <property type="match status" value="1"/>
</dbReference>
<proteinExistence type="inferred from homology"/>
<comment type="similarity">
    <text evidence="11">Belongs to the TRAFAC class myosin-kinesin ATPase superfamily. Kinesin family.</text>
</comment>
<dbReference type="GO" id="GO:0007018">
    <property type="term" value="P:microtubule-based movement"/>
    <property type="evidence" value="ECO:0007669"/>
    <property type="project" value="InterPro"/>
</dbReference>
<evidence type="ECO:0000313" key="17">
    <source>
        <dbReference type="Proteomes" id="UP001142055"/>
    </source>
</evidence>
<evidence type="ECO:0000256" key="4">
    <source>
        <dbReference type="ARBA" id="ARBA00022840"/>
    </source>
</evidence>
<dbReference type="InterPro" id="IPR036961">
    <property type="entry name" value="Kinesin_motor_dom_sf"/>
</dbReference>
<evidence type="ECO:0000256" key="6">
    <source>
        <dbReference type="ARBA" id="ARBA00023128"/>
    </source>
</evidence>
<keyword evidence="13" id="KW-1133">Transmembrane helix</keyword>
<dbReference type="SUPFAM" id="SSF49562">
    <property type="entry name" value="C2 domain (Calcium/lipid-binding domain, CaLB)"/>
    <property type="match status" value="1"/>
</dbReference>
<accession>A0A9Q0MGR1</accession>
<evidence type="ECO:0000256" key="1">
    <source>
        <dbReference type="ARBA" id="ARBA00004318"/>
    </source>
</evidence>
<feature type="transmembrane region" description="Helical" evidence="13">
    <location>
        <begin position="581"/>
        <end position="603"/>
    </location>
</feature>
<dbReference type="InterPro" id="IPR019821">
    <property type="entry name" value="Kinesin_motor_CS"/>
</dbReference>
<evidence type="ECO:0000313" key="16">
    <source>
        <dbReference type="EMBL" id="KAJ6225397.1"/>
    </source>
</evidence>
<keyword evidence="7 13" id="KW-0472">Membrane</keyword>
<evidence type="ECO:0000256" key="10">
    <source>
        <dbReference type="ARBA" id="ARBA00079247"/>
    </source>
</evidence>
<feature type="binding site" evidence="11">
    <location>
        <begin position="908"/>
        <end position="915"/>
    </location>
    <ligand>
        <name>ATP</name>
        <dbReference type="ChEBI" id="CHEBI:30616"/>
    </ligand>
</feature>
<dbReference type="InterPro" id="IPR003599">
    <property type="entry name" value="Ig_sub"/>
</dbReference>
<evidence type="ECO:0000259" key="15">
    <source>
        <dbReference type="PROSITE" id="PS50835"/>
    </source>
</evidence>
<dbReference type="PROSITE" id="PS50067">
    <property type="entry name" value="KINESIN_MOTOR_2"/>
    <property type="match status" value="1"/>
</dbReference>
<evidence type="ECO:0000256" key="5">
    <source>
        <dbReference type="ARBA" id="ARBA00023054"/>
    </source>
</evidence>
<organism evidence="16 17">
    <name type="scientific">Blomia tropicalis</name>
    <name type="common">Mite</name>
    <dbReference type="NCBI Taxonomy" id="40697"/>
    <lineage>
        <taxon>Eukaryota</taxon>
        <taxon>Metazoa</taxon>
        <taxon>Ecdysozoa</taxon>
        <taxon>Arthropoda</taxon>
        <taxon>Chelicerata</taxon>
        <taxon>Arachnida</taxon>
        <taxon>Acari</taxon>
        <taxon>Acariformes</taxon>
        <taxon>Sarcoptiformes</taxon>
        <taxon>Astigmata</taxon>
        <taxon>Glycyphagoidea</taxon>
        <taxon>Echimyopodidae</taxon>
        <taxon>Blomia</taxon>
    </lineage>
</organism>
<dbReference type="FunFam" id="2.60.200.20:FF:000034">
    <property type="entry name" value="kinesin-like protein KIF28P"/>
    <property type="match status" value="1"/>
</dbReference>
<evidence type="ECO:0000256" key="8">
    <source>
        <dbReference type="ARBA" id="ARBA00023175"/>
    </source>
</evidence>
<dbReference type="InterPro" id="IPR007110">
    <property type="entry name" value="Ig-like_dom"/>
</dbReference>
<evidence type="ECO:0000256" key="9">
    <source>
        <dbReference type="ARBA" id="ARBA00054688"/>
    </source>
</evidence>
<dbReference type="Gene3D" id="3.40.850.10">
    <property type="entry name" value="Kinesin motor domain"/>
    <property type="match status" value="1"/>
</dbReference>
<dbReference type="Gene3D" id="2.60.40.10">
    <property type="entry name" value="Immunoglobulins"/>
    <property type="match status" value="4"/>
</dbReference>
<dbReference type="Proteomes" id="UP001142055">
    <property type="component" value="Chromosome 1"/>
</dbReference>
<dbReference type="Pfam" id="PF00225">
    <property type="entry name" value="Kinesin"/>
    <property type="match status" value="1"/>
</dbReference>
<dbReference type="InterPro" id="IPR000253">
    <property type="entry name" value="FHA_dom"/>
</dbReference>
<dbReference type="SMART" id="SM00408">
    <property type="entry name" value="IGc2"/>
    <property type="match status" value="1"/>
</dbReference>
<name>A0A9Q0MGR1_BLOTA</name>
<dbReference type="PROSITE" id="PS50835">
    <property type="entry name" value="IG_LIKE"/>
    <property type="match status" value="3"/>
</dbReference>
<keyword evidence="5 12" id="KW-0175">Coiled coil</keyword>
<dbReference type="Pfam" id="PF13927">
    <property type="entry name" value="Ig_3"/>
    <property type="match status" value="1"/>
</dbReference>
<comment type="subcellular location">
    <subcellularLocation>
        <location evidence="1">Mitochondrion membrane</location>
        <topology evidence="1">Peripheral membrane protein</topology>
    </subcellularLocation>
</comment>
<keyword evidence="6" id="KW-0496">Mitochondrion</keyword>
<dbReference type="InterPro" id="IPR008984">
    <property type="entry name" value="SMAD_FHA_dom_sf"/>
</dbReference>
<dbReference type="InterPro" id="IPR027417">
    <property type="entry name" value="P-loop_NTPase"/>
</dbReference>
<keyword evidence="3 11" id="KW-0547">Nucleotide-binding</keyword>
<dbReference type="Gene3D" id="2.60.200.20">
    <property type="match status" value="1"/>
</dbReference>
<dbReference type="FunFam" id="3.40.850.10:FF:000063">
    <property type="entry name" value="Kinesin-like protein"/>
    <property type="match status" value="1"/>
</dbReference>
<comment type="caution">
    <text evidence="16">The sequence shown here is derived from an EMBL/GenBank/DDBJ whole genome shotgun (WGS) entry which is preliminary data.</text>
</comment>
<evidence type="ECO:0000256" key="11">
    <source>
        <dbReference type="PROSITE-ProRule" id="PRU00283"/>
    </source>
</evidence>
<dbReference type="PANTHER" id="PTHR47117:SF5">
    <property type="entry name" value="KINESIN-LIKE PROTEIN KIF14"/>
    <property type="match status" value="1"/>
</dbReference>
<dbReference type="GO" id="GO:0031966">
    <property type="term" value="C:mitochondrial membrane"/>
    <property type="evidence" value="ECO:0007669"/>
    <property type="project" value="UniProtKB-SubCell"/>
</dbReference>
<dbReference type="PANTHER" id="PTHR47117">
    <property type="entry name" value="STAR-RELATED LIPID TRANSFER PROTEIN 9"/>
    <property type="match status" value="1"/>
</dbReference>
<evidence type="ECO:0000256" key="3">
    <source>
        <dbReference type="ARBA" id="ARBA00022741"/>
    </source>
</evidence>
<keyword evidence="2" id="KW-0813">Transport</keyword>
<dbReference type="InterPro" id="IPR001752">
    <property type="entry name" value="Kinesin_motor_dom"/>
</dbReference>
<gene>
    <name evidence="16" type="ORF">RDWZM_003942</name>
</gene>
<reference evidence="16" key="1">
    <citation type="submission" date="2022-12" db="EMBL/GenBank/DDBJ databases">
        <title>Genome assemblies of Blomia tropicalis.</title>
        <authorList>
            <person name="Cui Y."/>
        </authorList>
    </citation>
    <scope>NUCLEOTIDE SEQUENCE</scope>
    <source>
        <tissue evidence="16">Adult mites</tissue>
    </source>
</reference>
<evidence type="ECO:0000256" key="12">
    <source>
        <dbReference type="SAM" id="Coils"/>
    </source>
</evidence>
<dbReference type="PROSITE" id="PS00411">
    <property type="entry name" value="KINESIN_MOTOR_1"/>
    <property type="match status" value="1"/>
</dbReference>
<keyword evidence="13" id="KW-0812">Transmembrane</keyword>